<dbReference type="Gene3D" id="3.40.630.30">
    <property type="match status" value="1"/>
</dbReference>
<dbReference type="PANTHER" id="PTHR43415">
    <property type="entry name" value="SPERMIDINE N(1)-ACETYLTRANSFERASE"/>
    <property type="match status" value="1"/>
</dbReference>
<organism evidence="2 3">
    <name type="scientific">Microdochium trichocladiopsis</name>
    <dbReference type="NCBI Taxonomy" id="1682393"/>
    <lineage>
        <taxon>Eukaryota</taxon>
        <taxon>Fungi</taxon>
        <taxon>Dikarya</taxon>
        <taxon>Ascomycota</taxon>
        <taxon>Pezizomycotina</taxon>
        <taxon>Sordariomycetes</taxon>
        <taxon>Xylariomycetidae</taxon>
        <taxon>Xylariales</taxon>
        <taxon>Microdochiaceae</taxon>
        <taxon>Microdochium</taxon>
    </lineage>
</organism>
<sequence length="206" mass="23360">MAFDPFHSARLTYRAMEDADDDNTFLHSVQLDIEALSVNTRNLLAPQNKVQSKKLGEFLRDGCLLGVIICLNPGTDLNTTAEAVPIGFICLKLSEGKSSHSRASSIGLSIVRQYQNRGYGSEAIRWILGYGFEMAGLHRVGIEAFGFNARALHLYEKLGFVVEGRRREEVWFRGKWHDFVEFGMLESEWRKRQEEEGKSWIDDTAA</sequence>
<reference evidence="2" key="1">
    <citation type="journal article" date="2021" name="Nat. Commun.">
        <title>Genetic determinants of endophytism in the Arabidopsis root mycobiome.</title>
        <authorList>
            <person name="Mesny F."/>
            <person name="Miyauchi S."/>
            <person name="Thiergart T."/>
            <person name="Pickel B."/>
            <person name="Atanasova L."/>
            <person name="Karlsson M."/>
            <person name="Huettel B."/>
            <person name="Barry K.W."/>
            <person name="Haridas S."/>
            <person name="Chen C."/>
            <person name="Bauer D."/>
            <person name="Andreopoulos W."/>
            <person name="Pangilinan J."/>
            <person name="LaButti K."/>
            <person name="Riley R."/>
            <person name="Lipzen A."/>
            <person name="Clum A."/>
            <person name="Drula E."/>
            <person name="Henrissat B."/>
            <person name="Kohler A."/>
            <person name="Grigoriev I.V."/>
            <person name="Martin F.M."/>
            <person name="Hacquard S."/>
        </authorList>
    </citation>
    <scope>NUCLEOTIDE SEQUENCE</scope>
    <source>
        <strain evidence="2">MPI-CAGE-CH-0230</strain>
    </source>
</reference>
<accession>A0A9P8XS50</accession>
<dbReference type="EMBL" id="JAGTJQ010000013">
    <property type="protein sequence ID" value="KAH7014510.1"/>
    <property type="molecule type" value="Genomic_DNA"/>
</dbReference>
<comment type="caution">
    <text evidence="2">The sequence shown here is derived from an EMBL/GenBank/DDBJ whole genome shotgun (WGS) entry which is preliminary data.</text>
</comment>
<evidence type="ECO:0000313" key="3">
    <source>
        <dbReference type="Proteomes" id="UP000756346"/>
    </source>
</evidence>
<dbReference type="RefSeq" id="XP_046005477.1">
    <property type="nucleotide sequence ID" value="XM_046155823.1"/>
</dbReference>
<evidence type="ECO:0000313" key="2">
    <source>
        <dbReference type="EMBL" id="KAH7014510.1"/>
    </source>
</evidence>
<proteinExistence type="predicted"/>
<dbReference type="Pfam" id="PF00583">
    <property type="entry name" value="Acetyltransf_1"/>
    <property type="match status" value="1"/>
</dbReference>
<dbReference type="GO" id="GO:0016747">
    <property type="term" value="F:acyltransferase activity, transferring groups other than amino-acyl groups"/>
    <property type="evidence" value="ECO:0007669"/>
    <property type="project" value="InterPro"/>
</dbReference>
<dbReference type="AlphaFoldDB" id="A0A9P8XS50"/>
<protein>
    <submittedName>
        <fullName evidence="2">Acyl-CoA N-acyltransferase</fullName>
    </submittedName>
</protein>
<keyword evidence="3" id="KW-1185">Reference proteome</keyword>
<evidence type="ECO:0000259" key="1">
    <source>
        <dbReference type="PROSITE" id="PS51186"/>
    </source>
</evidence>
<dbReference type="SUPFAM" id="SSF55729">
    <property type="entry name" value="Acyl-CoA N-acyltransferases (Nat)"/>
    <property type="match status" value="1"/>
</dbReference>
<dbReference type="PANTHER" id="PTHR43415:SF3">
    <property type="entry name" value="GNAT-FAMILY ACETYLTRANSFERASE"/>
    <property type="match status" value="1"/>
</dbReference>
<dbReference type="InterPro" id="IPR000182">
    <property type="entry name" value="GNAT_dom"/>
</dbReference>
<dbReference type="PROSITE" id="PS51186">
    <property type="entry name" value="GNAT"/>
    <property type="match status" value="1"/>
</dbReference>
<dbReference type="OrthoDB" id="64477at2759"/>
<dbReference type="Proteomes" id="UP000756346">
    <property type="component" value="Unassembled WGS sequence"/>
</dbReference>
<feature type="domain" description="N-acetyltransferase" evidence="1">
    <location>
        <begin position="11"/>
        <end position="186"/>
    </location>
</feature>
<gene>
    <name evidence="2" type="ORF">B0I36DRAFT_338829</name>
</gene>
<name>A0A9P8XS50_9PEZI</name>
<dbReference type="InterPro" id="IPR016181">
    <property type="entry name" value="Acyl_CoA_acyltransferase"/>
</dbReference>
<dbReference type="GeneID" id="70185369"/>